<feature type="compositionally biased region" description="Basic residues" evidence="2">
    <location>
        <begin position="134"/>
        <end position="147"/>
    </location>
</feature>
<feature type="compositionally biased region" description="Polar residues" evidence="2">
    <location>
        <begin position="154"/>
        <end position="164"/>
    </location>
</feature>
<feature type="compositionally biased region" description="Basic residues" evidence="2">
    <location>
        <begin position="48"/>
        <end position="57"/>
    </location>
</feature>
<feature type="compositionally biased region" description="Polar residues" evidence="2">
    <location>
        <begin position="1165"/>
        <end position="1175"/>
    </location>
</feature>
<feature type="compositionally biased region" description="Basic and acidic residues" evidence="2">
    <location>
        <begin position="1103"/>
        <end position="1112"/>
    </location>
</feature>
<proteinExistence type="predicted"/>
<organism evidence="3 4">
    <name type="scientific">Rhynocoris fuscipes</name>
    <dbReference type="NCBI Taxonomy" id="488301"/>
    <lineage>
        <taxon>Eukaryota</taxon>
        <taxon>Metazoa</taxon>
        <taxon>Ecdysozoa</taxon>
        <taxon>Arthropoda</taxon>
        <taxon>Hexapoda</taxon>
        <taxon>Insecta</taxon>
        <taxon>Pterygota</taxon>
        <taxon>Neoptera</taxon>
        <taxon>Paraneoptera</taxon>
        <taxon>Hemiptera</taxon>
        <taxon>Heteroptera</taxon>
        <taxon>Panheteroptera</taxon>
        <taxon>Cimicomorpha</taxon>
        <taxon>Reduviidae</taxon>
        <taxon>Harpactorinae</taxon>
        <taxon>Harpactorini</taxon>
        <taxon>Rhynocoris</taxon>
    </lineage>
</organism>
<gene>
    <name evidence="3" type="ORF">O3M35_011239</name>
</gene>
<feature type="region of interest" description="Disordered" evidence="2">
    <location>
        <begin position="1068"/>
        <end position="1193"/>
    </location>
</feature>
<sequence>MPQCSTEEIQEKPNKKKRWWGDLFRRSSKSRRSKPSDSSSEEEETRKRGFLGRKRHSDRGSKDVTNSFLINPGLRDVPRGRSLDSVKSPERSSKRRIKAKVEASRELLRDSSSDEASSYTTSSLQSGGGGSFPRRSRAARTERHIRRLSRDLEGQTSSVNKSKWSANVVYQECKEYDRKYRAKARSATPSPAQSPKVKRQAGRATSFDNIKSSPPPPPPRKLPEQRPLSLDNPMRVYNPPVYTAPPQLRTKSRFQPEFVSEPWLPSEQSPEDSKKPPAAPPRKQNSTEERRKQQNNLEEALNELEAIYKKLASEDGQDNQSEMTDSSRPVEDDMAYRRLNKREPSTQDMRDIMSQAGSYLLVSPTLSPPPIIPVTPVSNGQEPDIINDDVVYRTMQHTNNTLKISDPQPPFGIPIGPISPSPPSDYLHKEAKPRFDYKPAKTPDIDRDDLAFRNLRKDAGELKKKKAVRSLSANLTNFISNNNNFNVQNNNLEGKSYSFQDISEELRLSQHALNMRRKKEKEEEEAHQRYLSELYASENELLRELEEEARATSVQMDQELRQLELNDDEPSVEAALYSRSMTDLINELTKNIESNYNLGFSNENRVVVANCQTCDQQTTKPSDCNKKKPESNTNHLSVNNNRRLEIAQSRRQFFESQSPHFNKKIERDSFEKSSIKLNKNSRQYEKENPFLRYYRSPSNPETSYNEKFVNGYDYRLSRSPLRTSSADSSACKENIQSFIERPFHRTSRSTGLESSKSFNERRSPKLSRSPLLGLGNNGKPISFSSERDFLDKERNFEQFSRSQATRSPVNLTAISRGKLYQDYGRSDAERSREKTLSDLRQKLRSPVNLESSEHNGSLVDRYIRGRSPISADKESGAQVLDPYRRLYKSDSTSGAYTRNKTFDGAKKSEPYISNGLLNSKSYQNTLANFDLPSNTSTNIRTHSEDNSFYKVSDIDDIDKEISRSFDSGLMSLIKESTDEASAVNNDRSRLEEENLSKTKYLDSKSLVLQIMRSPCAEMMKELSDDGAQDSGISKRVSPVELGCSGERSNITVKEYPKPFIMKESVSFEAGRRGSGRRSLSPTVEAVQKRKSYAGSADTQIDEQFPREVEQLKPPRSPIDVEAIERDSSSREPSPRNSYTGCSSMMVSGGGNDSTGSSTTTGLVNVASSNEVTTNWCEEDSKQGESQNSTSDNL</sequence>
<name>A0AAW1CXD4_9HEMI</name>
<evidence type="ECO:0000256" key="2">
    <source>
        <dbReference type="SAM" id="MobiDB-lite"/>
    </source>
</evidence>
<feature type="compositionally biased region" description="Basic and acidic residues" evidence="2">
    <location>
        <begin position="328"/>
        <end position="342"/>
    </location>
</feature>
<dbReference type="Proteomes" id="UP001461498">
    <property type="component" value="Unassembled WGS sequence"/>
</dbReference>
<feature type="compositionally biased region" description="Basic and acidic residues" evidence="2">
    <location>
        <begin position="99"/>
        <end position="112"/>
    </location>
</feature>
<protein>
    <submittedName>
        <fullName evidence="3">Uncharacterized protein</fullName>
    </submittedName>
</protein>
<feature type="compositionally biased region" description="Basic and acidic residues" evidence="2">
    <location>
        <begin position="9"/>
        <end position="25"/>
    </location>
</feature>
<feature type="compositionally biased region" description="Polar residues" evidence="2">
    <location>
        <begin position="1183"/>
        <end position="1193"/>
    </location>
</feature>
<accession>A0AAW1CXD4</accession>
<evidence type="ECO:0000313" key="3">
    <source>
        <dbReference type="EMBL" id="KAK9502463.1"/>
    </source>
</evidence>
<feature type="region of interest" description="Disordered" evidence="2">
    <location>
        <begin position="742"/>
        <end position="779"/>
    </location>
</feature>
<dbReference type="AlphaFoldDB" id="A0AAW1CXD4"/>
<feature type="compositionally biased region" description="Low complexity" evidence="2">
    <location>
        <begin position="114"/>
        <end position="125"/>
    </location>
</feature>
<keyword evidence="1" id="KW-0175">Coiled coil</keyword>
<evidence type="ECO:0000313" key="4">
    <source>
        <dbReference type="Proteomes" id="UP001461498"/>
    </source>
</evidence>
<comment type="caution">
    <text evidence="3">The sequence shown here is derived from an EMBL/GenBank/DDBJ whole genome shotgun (WGS) entry which is preliminary data.</text>
</comment>
<feature type="compositionally biased region" description="Polar residues" evidence="2">
    <location>
        <begin position="748"/>
        <end position="757"/>
    </location>
</feature>
<feature type="compositionally biased region" description="Basic and acidic residues" evidence="2">
    <location>
        <begin position="76"/>
        <end position="92"/>
    </location>
</feature>
<dbReference type="EMBL" id="JAPXFL010000008">
    <property type="protein sequence ID" value="KAK9502463.1"/>
    <property type="molecule type" value="Genomic_DNA"/>
</dbReference>
<evidence type="ECO:0000256" key="1">
    <source>
        <dbReference type="SAM" id="Coils"/>
    </source>
</evidence>
<feature type="compositionally biased region" description="Basic and acidic residues" evidence="2">
    <location>
        <begin position="1122"/>
        <end position="1133"/>
    </location>
</feature>
<feature type="compositionally biased region" description="Polar residues" evidence="2">
    <location>
        <begin position="318"/>
        <end position="327"/>
    </location>
</feature>
<feature type="region of interest" description="Disordered" evidence="2">
    <location>
        <begin position="617"/>
        <end position="636"/>
    </location>
</feature>
<feature type="region of interest" description="Disordered" evidence="2">
    <location>
        <begin position="180"/>
        <end position="295"/>
    </location>
</feature>
<feature type="region of interest" description="Disordered" evidence="2">
    <location>
        <begin position="312"/>
        <end position="342"/>
    </location>
</feature>
<feature type="region of interest" description="Disordered" evidence="2">
    <location>
        <begin position="1"/>
        <end position="164"/>
    </location>
</feature>
<keyword evidence="4" id="KW-1185">Reference proteome</keyword>
<feature type="coiled-coil region" evidence="1">
    <location>
        <begin position="535"/>
        <end position="566"/>
    </location>
</feature>
<reference evidence="3 4" key="1">
    <citation type="submission" date="2022-12" db="EMBL/GenBank/DDBJ databases">
        <title>Chromosome-level genome assembly of true bugs.</title>
        <authorList>
            <person name="Ma L."/>
            <person name="Li H."/>
        </authorList>
    </citation>
    <scope>NUCLEOTIDE SEQUENCE [LARGE SCALE GENOMIC DNA]</scope>
    <source>
        <strain evidence="3">Lab_2022b</strain>
    </source>
</reference>